<evidence type="ECO:0000256" key="1">
    <source>
        <dbReference type="ARBA" id="ARBA00007783"/>
    </source>
</evidence>
<dbReference type="OrthoDB" id="7835223at2"/>
<dbReference type="AlphaFoldDB" id="A0A3M0MDK4"/>
<name>A0A3M0MDK4_9RHOB</name>
<keyword evidence="3" id="KW-0812">Transmembrane</keyword>
<gene>
    <name evidence="4" type="ORF">C9E81_10680</name>
</gene>
<sequence length="273" mass="30318">MFTQRQNRNLLEATGTTLSLIYHQAVYNLRSTHQNAIIGILLIIAQTLLFVSIFMLLYLLVGIRGSPIRGDFMLYLMSGIFLFMSHVRTVGAVSSSHSPGGGLVKHAPLNPAVLIAASALSTLYGQSISAIVILGVYHIAVNPISIYFFPGALAMFLLAWFGGVCVGLVFLGLRPWIPKIAPLLTMAYQRVNMIASGKMFVANTVPNIMLPWFAWNPLFHLIDQARGFLFVNYTPQKTDYHYAIWVFIGLLMLGLLINFTTRKYESVSWTAAQ</sequence>
<keyword evidence="3" id="KW-1133">Transmembrane helix</keyword>
<evidence type="ECO:0000256" key="2">
    <source>
        <dbReference type="ARBA" id="ARBA00022448"/>
    </source>
</evidence>
<keyword evidence="3" id="KW-0472">Membrane</keyword>
<feature type="transmembrane region" description="Helical" evidence="3">
    <location>
        <begin position="194"/>
        <end position="215"/>
    </location>
</feature>
<feature type="transmembrane region" description="Helical" evidence="3">
    <location>
        <begin position="146"/>
        <end position="173"/>
    </location>
</feature>
<evidence type="ECO:0000313" key="5">
    <source>
        <dbReference type="Proteomes" id="UP000273516"/>
    </source>
</evidence>
<evidence type="ECO:0000313" key="4">
    <source>
        <dbReference type="EMBL" id="RMC35669.1"/>
    </source>
</evidence>
<comment type="caution">
    <text evidence="4">The sequence shown here is derived from an EMBL/GenBank/DDBJ whole genome shotgun (WGS) entry which is preliminary data.</text>
</comment>
<dbReference type="GO" id="GO:0015920">
    <property type="term" value="P:lipopolysaccharide transport"/>
    <property type="evidence" value="ECO:0007669"/>
    <property type="project" value="TreeGrafter"/>
</dbReference>
<feature type="transmembrane region" description="Helical" evidence="3">
    <location>
        <begin position="36"/>
        <end position="60"/>
    </location>
</feature>
<feature type="transmembrane region" description="Helical" evidence="3">
    <location>
        <begin position="72"/>
        <end position="91"/>
    </location>
</feature>
<comment type="similarity">
    <text evidence="1">Belongs to the ABC-2 integral membrane protein family.</text>
</comment>
<reference evidence="4 5" key="1">
    <citation type="submission" date="2018-07" db="EMBL/GenBank/DDBJ databases">
        <authorList>
            <person name="Zhang Y."/>
            <person name="Wang L."/>
            <person name="Ma S."/>
        </authorList>
    </citation>
    <scope>NUCLEOTIDE SEQUENCE [LARGE SCALE GENOMIC DNA]</scope>
    <source>
        <strain evidence="4 5">4-2</strain>
    </source>
</reference>
<feature type="transmembrane region" description="Helical" evidence="3">
    <location>
        <begin position="112"/>
        <end position="140"/>
    </location>
</feature>
<protein>
    <submittedName>
        <fullName evidence="4">ABC transporter</fullName>
    </submittedName>
</protein>
<dbReference type="PANTHER" id="PTHR30413:SF10">
    <property type="entry name" value="CAPSULE POLYSACCHARIDE EXPORT INNER-MEMBRANE PROTEIN CTRC"/>
    <property type="match status" value="1"/>
</dbReference>
<dbReference type="Proteomes" id="UP000273516">
    <property type="component" value="Unassembled WGS sequence"/>
</dbReference>
<keyword evidence="2" id="KW-0813">Transport</keyword>
<evidence type="ECO:0000256" key="3">
    <source>
        <dbReference type="SAM" id="Phobius"/>
    </source>
</evidence>
<proteinExistence type="inferred from homology"/>
<dbReference type="RefSeq" id="WP_122112293.1">
    <property type="nucleotide sequence ID" value="NZ_QOKZ01000003.1"/>
</dbReference>
<dbReference type="EMBL" id="QOKZ01000003">
    <property type="protein sequence ID" value="RMC35669.1"/>
    <property type="molecule type" value="Genomic_DNA"/>
</dbReference>
<accession>A0A3M0MDK4</accession>
<feature type="transmembrane region" description="Helical" evidence="3">
    <location>
        <begin position="240"/>
        <end position="259"/>
    </location>
</feature>
<dbReference type="PANTHER" id="PTHR30413">
    <property type="entry name" value="INNER MEMBRANE TRANSPORT PERMEASE"/>
    <property type="match status" value="1"/>
</dbReference>
<organism evidence="4 5">
    <name type="scientific">Paracoccus alkanivorans</name>
    <dbReference type="NCBI Taxonomy" id="2116655"/>
    <lineage>
        <taxon>Bacteria</taxon>
        <taxon>Pseudomonadati</taxon>
        <taxon>Pseudomonadota</taxon>
        <taxon>Alphaproteobacteria</taxon>
        <taxon>Rhodobacterales</taxon>
        <taxon>Paracoccaceae</taxon>
        <taxon>Paracoccus</taxon>
    </lineage>
</organism>
<keyword evidence="5" id="KW-1185">Reference proteome</keyword>